<reference evidence="1 2" key="1">
    <citation type="journal article" date="2011" name="Front. Microbiol.">
        <title>Genomic signatures of strain selection and enhancement in Bacillus atrophaeus var. globigii, a historical biowarfare simulant.</title>
        <authorList>
            <person name="Gibbons H.S."/>
            <person name="Broomall S.M."/>
            <person name="McNew L.A."/>
            <person name="Daligault H."/>
            <person name="Chapman C."/>
            <person name="Bruce D."/>
            <person name="Karavis M."/>
            <person name="Krepps M."/>
            <person name="McGregor P.A."/>
            <person name="Hong C."/>
            <person name="Park K.H."/>
            <person name="Akmal A."/>
            <person name="Feldman A."/>
            <person name="Lin J.S."/>
            <person name="Chang W.E."/>
            <person name="Higgs B.W."/>
            <person name="Demirev P."/>
            <person name="Lindquist J."/>
            <person name="Liem A."/>
            <person name="Fochler E."/>
            <person name="Read T.D."/>
            <person name="Tapia R."/>
            <person name="Johnson S."/>
            <person name="Bishop-Lilly K.A."/>
            <person name="Detter C."/>
            <person name="Han C."/>
            <person name="Sozhamannan S."/>
            <person name="Rosenzweig C.N."/>
            <person name="Skowronski E.W."/>
        </authorList>
    </citation>
    <scope>NUCLEOTIDE SEQUENCE [LARGE SCALE GENOMIC DNA]</scope>
    <source>
        <strain evidence="1 2">AK5</strain>
    </source>
</reference>
<proteinExistence type="predicted"/>
<organism evidence="1 2">
    <name type="scientific">Aliidiomarina haloalkalitolerans</name>
    <dbReference type="NCBI Taxonomy" id="859059"/>
    <lineage>
        <taxon>Bacteria</taxon>
        <taxon>Pseudomonadati</taxon>
        <taxon>Pseudomonadota</taxon>
        <taxon>Gammaproteobacteria</taxon>
        <taxon>Alteromonadales</taxon>
        <taxon>Idiomarinaceae</taxon>
        <taxon>Aliidiomarina</taxon>
    </lineage>
</organism>
<sequence>MTGDVSVFAISTKTKPLRAMSFPYHSTEAWLGFGCTSDSEWIFLGFSSTPNLNRTELLDGFNRIKTRARFNESVVDVVLTQRWGSSFLHFSEPKRITPRIIQSNTFLIELNWHRQDNVHFEINLTGSAAAIEQARTQCGSIAK</sequence>
<dbReference type="Proteomes" id="UP000288212">
    <property type="component" value="Unassembled WGS sequence"/>
</dbReference>
<gene>
    <name evidence="1" type="ORF">CWE06_10770</name>
</gene>
<name>A0A432VR22_9GAMM</name>
<protein>
    <submittedName>
        <fullName evidence="1">Uncharacterized protein</fullName>
    </submittedName>
</protein>
<comment type="caution">
    <text evidence="1">The sequence shown here is derived from an EMBL/GenBank/DDBJ whole genome shotgun (WGS) entry which is preliminary data.</text>
</comment>
<dbReference type="AlphaFoldDB" id="A0A432VR22"/>
<accession>A0A432VR22</accession>
<evidence type="ECO:0000313" key="2">
    <source>
        <dbReference type="Proteomes" id="UP000288212"/>
    </source>
</evidence>
<keyword evidence="2" id="KW-1185">Reference proteome</keyword>
<evidence type="ECO:0000313" key="1">
    <source>
        <dbReference type="EMBL" id="RUO18716.1"/>
    </source>
</evidence>
<dbReference type="EMBL" id="PIPI01000008">
    <property type="protein sequence ID" value="RUO18716.1"/>
    <property type="molecule type" value="Genomic_DNA"/>
</dbReference>